<proteinExistence type="predicted"/>
<dbReference type="EMBL" id="RFFL01000015">
    <property type="protein sequence ID" value="RMH98557.1"/>
    <property type="molecule type" value="Genomic_DNA"/>
</dbReference>
<dbReference type="InterPro" id="IPR004358">
    <property type="entry name" value="Sig_transdc_His_kin-like_C"/>
</dbReference>
<protein>
    <recommendedName>
        <fullName evidence="3">histidine kinase</fullName>
        <ecNumber evidence="3">2.7.13.3</ecNumber>
    </recommendedName>
</protein>
<dbReference type="InterPro" id="IPR003661">
    <property type="entry name" value="HisK_dim/P_dom"/>
</dbReference>
<evidence type="ECO:0000256" key="6">
    <source>
        <dbReference type="ARBA" id="ARBA00022692"/>
    </source>
</evidence>
<dbReference type="PRINTS" id="PR00344">
    <property type="entry name" value="BCTRLSENSOR"/>
</dbReference>
<keyword evidence="7" id="KW-0547">Nucleotide-binding</keyword>
<keyword evidence="9" id="KW-0067">ATP-binding</keyword>
<sequence>MSRRWRRLLARMRSGLNGGMSLRLRLTLGAAGLAILFMLALVPVLQAAFSLAFERVITQRLAADANTLITAARFEEGKLTMPERLPDEEFDLPDAQLLGYIFDAAGQRLWQSRSAEDESIDYRPHYHGGITEFRRTRDTDGLEYFVYDVELDLGGSEGEGSFSFITMQPTSEYRSLYEEFRQQLFLWLGGGLLVLLALLWLGLTWGFRSLKRLSRELDQVESGHLGQLSEHHPHELLRLTRSLNRLLDGERRQREHYRNTLGDLAHSLKTPLTVLQGVGDLIAAEPRSREHAHVMRAQIERMSQQISYQLQRASLGKSGLVRHRVALRPLLEKLCSTLDKVYQEKQVQVRMELPADAVLPMEQGALMELLGNLLENAYRLCLQQVHIGLEHEDGLLLLSIEDDGPGVPPDQRTRIIRRGERLDAQHPGQGIGLAVVKDILDSYGGELALDDSSLGGAAFRIRLRDE</sequence>
<dbReference type="Gene3D" id="1.10.287.130">
    <property type="match status" value="1"/>
</dbReference>
<dbReference type="InterPro" id="IPR003594">
    <property type="entry name" value="HATPase_dom"/>
</dbReference>
<dbReference type="PANTHER" id="PTHR45436:SF4">
    <property type="entry name" value="SENSOR PROTEIN PHOQ"/>
    <property type="match status" value="1"/>
</dbReference>
<comment type="subcellular location">
    <subcellularLocation>
        <location evidence="2">Membrane</location>
    </subcellularLocation>
</comment>
<evidence type="ECO:0000256" key="4">
    <source>
        <dbReference type="ARBA" id="ARBA00022553"/>
    </source>
</evidence>
<evidence type="ECO:0000313" key="17">
    <source>
        <dbReference type="Proteomes" id="UP000269134"/>
    </source>
</evidence>
<keyword evidence="5" id="KW-0808">Transferase</keyword>
<evidence type="ECO:0000256" key="9">
    <source>
        <dbReference type="ARBA" id="ARBA00022840"/>
    </source>
</evidence>
<keyword evidence="17" id="KW-1185">Reference proteome</keyword>
<dbReference type="PROSITE" id="PS50109">
    <property type="entry name" value="HIS_KIN"/>
    <property type="match status" value="1"/>
</dbReference>
<evidence type="ECO:0000256" key="7">
    <source>
        <dbReference type="ARBA" id="ARBA00022741"/>
    </source>
</evidence>
<dbReference type="InterPro" id="IPR005467">
    <property type="entry name" value="His_kinase_dom"/>
</dbReference>
<feature type="domain" description="Histidine kinase" evidence="14">
    <location>
        <begin position="263"/>
        <end position="466"/>
    </location>
</feature>
<dbReference type="Pfam" id="PF02518">
    <property type="entry name" value="HATPase_c"/>
    <property type="match status" value="1"/>
</dbReference>
<name>A0ABX9V005_9GAMM</name>
<comment type="catalytic activity">
    <reaction evidence="1">
        <text>ATP + protein L-histidine = ADP + protein N-phospho-L-histidine.</text>
        <dbReference type="EC" id="2.7.13.3"/>
    </reaction>
</comment>
<dbReference type="SUPFAM" id="SSF47384">
    <property type="entry name" value="Homodimeric domain of signal transducing histidine kinase"/>
    <property type="match status" value="1"/>
</dbReference>
<dbReference type="InterPro" id="IPR036890">
    <property type="entry name" value="HATPase_C_sf"/>
</dbReference>
<dbReference type="Pfam" id="PF00512">
    <property type="entry name" value="HisKA"/>
    <property type="match status" value="1"/>
</dbReference>
<dbReference type="GeneID" id="84610842"/>
<keyword evidence="6 13" id="KW-0812">Transmembrane</keyword>
<dbReference type="EC" id="2.7.13.3" evidence="3"/>
<feature type="domain" description="HAMP" evidence="15">
    <location>
        <begin position="204"/>
        <end position="255"/>
    </location>
</feature>
<feature type="transmembrane region" description="Helical" evidence="13">
    <location>
        <begin position="184"/>
        <end position="207"/>
    </location>
</feature>
<dbReference type="CDD" id="cd16954">
    <property type="entry name" value="HATPase_PhoQ-like"/>
    <property type="match status" value="1"/>
</dbReference>
<keyword evidence="8" id="KW-0418">Kinase</keyword>
<keyword evidence="10 13" id="KW-1133">Transmembrane helix</keyword>
<gene>
    <name evidence="16" type="ORF">EA795_17535</name>
</gene>
<keyword evidence="12 13" id="KW-0472">Membrane</keyword>
<dbReference type="SUPFAM" id="SSF55874">
    <property type="entry name" value="ATPase domain of HSP90 chaperone/DNA topoisomerase II/histidine kinase"/>
    <property type="match status" value="1"/>
</dbReference>
<evidence type="ECO:0000256" key="12">
    <source>
        <dbReference type="ARBA" id="ARBA00023136"/>
    </source>
</evidence>
<evidence type="ECO:0000256" key="2">
    <source>
        <dbReference type="ARBA" id="ARBA00004370"/>
    </source>
</evidence>
<comment type="caution">
    <text evidence="16">The sequence shown here is derived from an EMBL/GenBank/DDBJ whole genome shotgun (WGS) entry which is preliminary data.</text>
</comment>
<dbReference type="Gene3D" id="3.30.565.10">
    <property type="entry name" value="Histidine kinase-like ATPase, C-terminal domain"/>
    <property type="match status" value="1"/>
</dbReference>
<evidence type="ECO:0000256" key="10">
    <source>
        <dbReference type="ARBA" id="ARBA00022989"/>
    </source>
</evidence>
<evidence type="ECO:0000256" key="5">
    <source>
        <dbReference type="ARBA" id="ARBA00022679"/>
    </source>
</evidence>
<reference evidence="16 17" key="1">
    <citation type="submission" date="2018-10" db="EMBL/GenBank/DDBJ databases">
        <title>Pseudomonas sp. GL14 genome.</title>
        <authorList>
            <person name="Peng J."/>
            <person name="Liu Z.-P."/>
        </authorList>
    </citation>
    <scope>NUCLEOTIDE SEQUENCE [LARGE SCALE GENOMIC DNA]</scope>
    <source>
        <strain evidence="16 17">GL14</strain>
    </source>
</reference>
<evidence type="ECO:0000259" key="14">
    <source>
        <dbReference type="PROSITE" id="PS50109"/>
    </source>
</evidence>
<keyword evidence="4" id="KW-0597">Phosphoprotein</keyword>
<dbReference type="RefSeq" id="WP_115027796.1">
    <property type="nucleotide sequence ID" value="NZ_DAMDAR010000009.1"/>
</dbReference>
<evidence type="ECO:0000256" key="1">
    <source>
        <dbReference type="ARBA" id="ARBA00000085"/>
    </source>
</evidence>
<dbReference type="PROSITE" id="PS50885">
    <property type="entry name" value="HAMP"/>
    <property type="match status" value="1"/>
</dbReference>
<keyword evidence="11" id="KW-0902">Two-component regulatory system</keyword>
<evidence type="ECO:0000256" key="3">
    <source>
        <dbReference type="ARBA" id="ARBA00012438"/>
    </source>
</evidence>
<dbReference type="PANTHER" id="PTHR45436">
    <property type="entry name" value="SENSOR HISTIDINE KINASE YKOH"/>
    <property type="match status" value="1"/>
</dbReference>
<evidence type="ECO:0000256" key="13">
    <source>
        <dbReference type="SAM" id="Phobius"/>
    </source>
</evidence>
<dbReference type="InterPro" id="IPR003660">
    <property type="entry name" value="HAMP_dom"/>
</dbReference>
<dbReference type="InterPro" id="IPR036097">
    <property type="entry name" value="HisK_dim/P_sf"/>
</dbReference>
<dbReference type="InterPro" id="IPR050428">
    <property type="entry name" value="TCS_sensor_his_kinase"/>
</dbReference>
<organism evidence="16 17">
    <name type="scientific">Stutzerimonas nitrititolerans</name>
    <dbReference type="NCBI Taxonomy" id="2482751"/>
    <lineage>
        <taxon>Bacteria</taxon>
        <taxon>Pseudomonadati</taxon>
        <taxon>Pseudomonadota</taxon>
        <taxon>Gammaproteobacteria</taxon>
        <taxon>Pseudomonadales</taxon>
        <taxon>Pseudomonadaceae</taxon>
        <taxon>Stutzerimonas</taxon>
    </lineage>
</organism>
<dbReference type="SMART" id="SM00387">
    <property type="entry name" value="HATPase_c"/>
    <property type="match status" value="1"/>
</dbReference>
<evidence type="ECO:0000313" key="16">
    <source>
        <dbReference type="EMBL" id="RMH98557.1"/>
    </source>
</evidence>
<accession>A0ABX9V005</accession>
<evidence type="ECO:0000256" key="8">
    <source>
        <dbReference type="ARBA" id="ARBA00022777"/>
    </source>
</evidence>
<evidence type="ECO:0000256" key="11">
    <source>
        <dbReference type="ARBA" id="ARBA00023012"/>
    </source>
</evidence>
<dbReference type="SMART" id="SM00388">
    <property type="entry name" value="HisKA"/>
    <property type="match status" value="1"/>
</dbReference>
<dbReference type="Proteomes" id="UP000269134">
    <property type="component" value="Unassembled WGS sequence"/>
</dbReference>
<dbReference type="CDD" id="cd00082">
    <property type="entry name" value="HisKA"/>
    <property type="match status" value="1"/>
</dbReference>
<evidence type="ECO:0000259" key="15">
    <source>
        <dbReference type="PROSITE" id="PS50885"/>
    </source>
</evidence>
<dbReference type="InterPro" id="IPR058619">
    <property type="entry name" value="PhoQ/CarS-like_HATPase"/>
</dbReference>